<evidence type="ECO:0000313" key="4">
    <source>
        <dbReference type="EMBL" id="KAJ8942546.1"/>
    </source>
</evidence>
<dbReference type="Proteomes" id="UP001162162">
    <property type="component" value="Unassembled WGS sequence"/>
</dbReference>
<feature type="chain" id="PRO_5043541247" evidence="3">
    <location>
        <begin position="17"/>
        <end position="139"/>
    </location>
</feature>
<evidence type="ECO:0000256" key="3">
    <source>
        <dbReference type="SAM" id="SignalP"/>
    </source>
</evidence>
<keyword evidence="3" id="KW-0732">Signal</keyword>
<accession>A0AAV8XV59</accession>
<evidence type="ECO:0000313" key="5">
    <source>
        <dbReference type="Proteomes" id="UP001162162"/>
    </source>
</evidence>
<dbReference type="InterPro" id="IPR031311">
    <property type="entry name" value="CHIT_BIND_RR_consensus"/>
</dbReference>
<dbReference type="GO" id="GO:0062129">
    <property type="term" value="C:chitin-based extracellular matrix"/>
    <property type="evidence" value="ECO:0007669"/>
    <property type="project" value="TreeGrafter"/>
</dbReference>
<evidence type="ECO:0000256" key="1">
    <source>
        <dbReference type="ARBA" id="ARBA00022460"/>
    </source>
</evidence>
<dbReference type="PROSITE" id="PS00233">
    <property type="entry name" value="CHIT_BIND_RR_1"/>
    <property type="match status" value="1"/>
</dbReference>
<dbReference type="GO" id="GO:0008010">
    <property type="term" value="F:structural constituent of chitin-based larval cuticle"/>
    <property type="evidence" value="ECO:0007669"/>
    <property type="project" value="TreeGrafter"/>
</dbReference>
<comment type="caution">
    <text evidence="4">The sequence shown here is derived from an EMBL/GenBank/DDBJ whole genome shotgun (WGS) entry which is preliminary data.</text>
</comment>
<dbReference type="PROSITE" id="PS51155">
    <property type="entry name" value="CHIT_BIND_RR_2"/>
    <property type="match status" value="1"/>
</dbReference>
<name>A0AAV8XV59_9CUCU</name>
<proteinExistence type="predicted"/>
<feature type="signal peptide" evidence="3">
    <location>
        <begin position="1"/>
        <end position="16"/>
    </location>
</feature>
<keyword evidence="5" id="KW-1185">Reference proteome</keyword>
<sequence>MKSVVVLLCVFTVTLGATLNEPYIPIISQDTDVSFDGSYRSAFETANGIKSQEEGFLKNAGNKDAEAEEVHGAVSYTSPEGIPIQLAYTANENGFQPQGAHLPVAPIDTNTPPPIPPAILRSLEYIAAHPEPQEPLRRL</sequence>
<dbReference type="InterPro" id="IPR050468">
    <property type="entry name" value="Cuticle_Struct_Prot"/>
</dbReference>
<dbReference type="InterPro" id="IPR000618">
    <property type="entry name" value="Insect_cuticle"/>
</dbReference>
<dbReference type="PANTHER" id="PTHR10380">
    <property type="entry name" value="CUTICLE PROTEIN"/>
    <property type="match status" value="1"/>
</dbReference>
<dbReference type="PANTHER" id="PTHR10380:SF173">
    <property type="entry name" value="CUTICULAR PROTEIN 47EF, ISOFORM C-RELATED"/>
    <property type="match status" value="1"/>
</dbReference>
<dbReference type="Pfam" id="PF00379">
    <property type="entry name" value="Chitin_bind_4"/>
    <property type="match status" value="1"/>
</dbReference>
<dbReference type="EMBL" id="JAPWTK010000321">
    <property type="protein sequence ID" value="KAJ8942546.1"/>
    <property type="molecule type" value="Genomic_DNA"/>
</dbReference>
<reference evidence="4" key="1">
    <citation type="journal article" date="2023" name="Insect Mol. Biol.">
        <title>Genome sequencing provides insights into the evolution of gene families encoding plant cell wall-degrading enzymes in longhorned beetles.</title>
        <authorList>
            <person name="Shin N.R."/>
            <person name="Okamura Y."/>
            <person name="Kirsch R."/>
            <person name="Pauchet Y."/>
        </authorList>
    </citation>
    <scope>NUCLEOTIDE SEQUENCE</scope>
    <source>
        <strain evidence="4">AMC_N1</strain>
    </source>
</reference>
<gene>
    <name evidence="4" type="ORF">NQ318_021948</name>
</gene>
<evidence type="ECO:0000256" key="2">
    <source>
        <dbReference type="PROSITE-ProRule" id="PRU00497"/>
    </source>
</evidence>
<dbReference type="AlphaFoldDB" id="A0AAV8XV59"/>
<keyword evidence="1 2" id="KW-0193">Cuticle</keyword>
<organism evidence="4 5">
    <name type="scientific">Aromia moschata</name>
    <dbReference type="NCBI Taxonomy" id="1265417"/>
    <lineage>
        <taxon>Eukaryota</taxon>
        <taxon>Metazoa</taxon>
        <taxon>Ecdysozoa</taxon>
        <taxon>Arthropoda</taxon>
        <taxon>Hexapoda</taxon>
        <taxon>Insecta</taxon>
        <taxon>Pterygota</taxon>
        <taxon>Neoptera</taxon>
        <taxon>Endopterygota</taxon>
        <taxon>Coleoptera</taxon>
        <taxon>Polyphaga</taxon>
        <taxon>Cucujiformia</taxon>
        <taxon>Chrysomeloidea</taxon>
        <taxon>Cerambycidae</taxon>
        <taxon>Cerambycinae</taxon>
        <taxon>Callichromatini</taxon>
        <taxon>Aromia</taxon>
    </lineage>
</organism>
<protein>
    <submittedName>
        <fullName evidence="4">Uncharacterized protein</fullName>
    </submittedName>
</protein>